<dbReference type="STRING" id="1217799.DEALK_17140"/>
<dbReference type="AlphaFoldDB" id="A0A0W0GK21"/>
<dbReference type="RefSeq" id="WP_058439795.1">
    <property type="nucleotide sequence ID" value="NZ_KQ758903.1"/>
</dbReference>
<evidence type="ECO:0000313" key="1">
    <source>
        <dbReference type="EMBL" id="KTB48867.1"/>
    </source>
</evidence>
<dbReference type="OrthoDB" id="163255at2"/>
<dbReference type="EMBL" id="LFDV01000002">
    <property type="protein sequence ID" value="KTB48867.1"/>
    <property type="molecule type" value="Genomic_DNA"/>
</dbReference>
<sequence length="194" mass="21864">MLEIAQSNTPYNRQFQALLEEVHSYDRTELMSLLDKALSAWQNDEMLPSQLFSIMNSIDKSVDKVIQTYRNAQPVFICSFSPIITMGALLSKVFLKVRLFDVRLINITSPTDLGLLIKTISSNAPLAVIFSFSLFHFIEMVSAGIKDLLSLKTTYYAGGVAFNLKPEMKHLLPGVVFPLDLFNLVDLLEIQVNE</sequence>
<proteinExistence type="predicted"/>
<comment type="caution">
    <text evidence="1">The sequence shown here is derived from an EMBL/GenBank/DDBJ whole genome shotgun (WGS) entry which is preliminary data.</text>
</comment>
<dbReference type="Proteomes" id="UP000053947">
    <property type="component" value="Unassembled WGS sequence"/>
</dbReference>
<gene>
    <name evidence="1" type="ORF">DEALK_17140</name>
</gene>
<keyword evidence="2" id="KW-1185">Reference proteome</keyword>
<organism evidence="1 2">
    <name type="scientific">Dehalogenimonas alkenigignens</name>
    <dbReference type="NCBI Taxonomy" id="1217799"/>
    <lineage>
        <taxon>Bacteria</taxon>
        <taxon>Bacillati</taxon>
        <taxon>Chloroflexota</taxon>
        <taxon>Dehalococcoidia</taxon>
        <taxon>Dehalococcoidales</taxon>
        <taxon>Dehalococcoidaceae</taxon>
        <taxon>Dehalogenimonas</taxon>
    </lineage>
</organism>
<reference evidence="1 2" key="1">
    <citation type="submission" date="2015-06" db="EMBL/GenBank/DDBJ databases">
        <title>Genome sequence of the organohalide-respiring Dehalogenimonas alkenigignens type strain (IP3-3T).</title>
        <authorList>
            <person name="Key T.A."/>
            <person name="Richmond D.P."/>
            <person name="Bowman K.S."/>
            <person name="Cho Y.-J."/>
            <person name="Chun J."/>
            <person name="da Costa M.S."/>
            <person name="Rainey F.A."/>
            <person name="Moe W.M."/>
        </authorList>
    </citation>
    <scope>NUCLEOTIDE SEQUENCE [LARGE SCALE GENOMIC DNA]</scope>
    <source>
        <strain evidence="1 2">IP3-3</strain>
    </source>
</reference>
<name>A0A0W0GK21_9CHLR</name>
<evidence type="ECO:0000313" key="2">
    <source>
        <dbReference type="Proteomes" id="UP000053947"/>
    </source>
</evidence>
<evidence type="ECO:0008006" key="3">
    <source>
        <dbReference type="Google" id="ProtNLM"/>
    </source>
</evidence>
<protein>
    <recommendedName>
        <fullName evidence="3">B12 binding domain</fullName>
    </recommendedName>
</protein>
<accession>A0A0W0GK21</accession>